<evidence type="ECO:0000313" key="3">
    <source>
        <dbReference type="EMBL" id="MCW1246285.1"/>
    </source>
</evidence>
<reference evidence="3" key="1">
    <citation type="submission" date="2022-07" db="EMBL/GenBank/DDBJ databases">
        <title>Pseudomonas agronomica sp. nov.: a novel bacterium with biotechnological application in the synthesis of biofertilizers from valorized agricultural residues.</title>
        <authorList>
            <person name="Robas M."/>
            <person name="Fernandez V.M."/>
            <person name="Luna L."/>
            <person name="Provanza A."/>
            <person name="Jimenez P.A."/>
        </authorList>
    </citation>
    <scope>NUCLEOTIDE SEQUENCE</scope>
    <source>
        <strain evidence="3">SAICEU22T</strain>
    </source>
</reference>
<comment type="caution">
    <text evidence="3">The sequence shown here is derived from an EMBL/GenBank/DDBJ whole genome shotgun (WGS) entry which is preliminary data.</text>
</comment>
<dbReference type="Proteomes" id="UP001061999">
    <property type="component" value="Unassembled WGS sequence"/>
</dbReference>
<accession>A0ABT3FB22</accession>
<protein>
    <submittedName>
        <fullName evidence="3">DUF2235 domain-containing protein</fullName>
    </submittedName>
</protein>
<dbReference type="InterPro" id="IPR054388">
    <property type="entry name" value="Tle1-like_C"/>
</dbReference>
<dbReference type="Pfam" id="PF09994">
    <property type="entry name" value="T6SS_Tle1-like_cat"/>
    <property type="match status" value="2"/>
</dbReference>
<feature type="domain" description="T6SS Phospholipase effector Tle1-like C-terminal" evidence="2">
    <location>
        <begin position="424"/>
        <end position="768"/>
    </location>
</feature>
<dbReference type="PANTHER" id="PTHR33840">
    <property type="match status" value="1"/>
</dbReference>
<proteinExistence type="predicted"/>
<organism evidence="3 4">
    <name type="scientific">Pseudomonas agronomica</name>
    <dbReference type="NCBI Taxonomy" id="2979328"/>
    <lineage>
        <taxon>Bacteria</taxon>
        <taxon>Pseudomonadati</taxon>
        <taxon>Pseudomonadota</taxon>
        <taxon>Gammaproteobacteria</taxon>
        <taxon>Pseudomonadales</taxon>
        <taxon>Pseudomonadaceae</taxon>
        <taxon>Pseudomonas</taxon>
    </lineage>
</organism>
<evidence type="ECO:0000259" key="2">
    <source>
        <dbReference type="Pfam" id="PF22137"/>
    </source>
</evidence>
<keyword evidence="4" id="KW-1185">Reference proteome</keyword>
<gene>
    <name evidence="3" type="ORF">OC610_17855</name>
</gene>
<evidence type="ECO:0000313" key="4">
    <source>
        <dbReference type="Proteomes" id="UP001061999"/>
    </source>
</evidence>
<dbReference type="Pfam" id="PF22137">
    <property type="entry name" value="T6SS_Tle1-like_C"/>
    <property type="match status" value="1"/>
</dbReference>
<dbReference type="InterPro" id="IPR018712">
    <property type="entry name" value="Tle1-like_cat"/>
</dbReference>
<dbReference type="RefSeq" id="WP_264429466.1">
    <property type="nucleotide sequence ID" value="NZ_JAOSHO010000268.1"/>
</dbReference>
<feature type="domain" description="T6SS Phospholipase effector Tle1-like catalytic" evidence="1">
    <location>
        <begin position="257"/>
        <end position="375"/>
    </location>
</feature>
<name>A0ABT3FB22_9PSED</name>
<dbReference type="EMBL" id="JAOSHO010000268">
    <property type="protein sequence ID" value="MCW1246285.1"/>
    <property type="molecule type" value="Genomic_DNA"/>
</dbReference>
<feature type="domain" description="T6SS Phospholipase effector Tle1-like catalytic" evidence="1">
    <location>
        <begin position="68"/>
        <end position="238"/>
    </location>
</feature>
<evidence type="ECO:0000259" key="1">
    <source>
        <dbReference type="Pfam" id="PF09994"/>
    </source>
</evidence>
<sequence length="794" mass="88298">MSVMKANNSKAKVWAPPIFPVDGRLPPDVRKVTENYNKQLEEKNLFRQTFNARGQKRHSACCHSLHISLFFDGTNNNEDNDTKKEHPSNIAKLFHASLQGPKAMERGYFSSYMPGVGTPFPEIGELDYSENGLQFATGGEDRINWALVQVASALSFALDHKKEIDRVVAKAKVESMSTSKGPMMSIFGAGRRRQVMKGLLEPLRVHVSRARPEVLGVKLFVYGFSRGAAEARTFVSWLSQLFDTPDGAENPEQTLLGLPVSIEFLGLLDTVASVGIAHVTPFFAGHMDWADDTQLLPDAKTFPEFIKCCRHFVAAFEQRACFPLDSVRNEDGTYPPNTYEVVYPGVHSDVGGGYPKNDQGKARGGTNELVSQIVLHDLYAAAFAAGAPLKVPETVLPDSLKSQKNWRVLGLDVTEEFDISPLVIERFNAWHHQTLHTVPPEDQNSSPPTDGYHPLLLTTTVEDTLADQLGWITGWRIGRFANDLEKVEGRYQYNDSYKHQPFFTEANEATAYDTAEQRRKYEDQKRAALENRQKAPAAAMNHPGPPIYEPQIDQTQLSQAATEFKHDYLDIGREQTSWKGSVLDVVLRDTMYLLNENDEVRDHASIKAAGELRKEQLFLDRFGLPSRKPGLALLVALFDDHIHDSRAWFMHDKLASRELWAGYFFYRMTYFGNENSRALSPVVVAGRMLGVAVLAGATVYGIKRSGTLGAVGGLAAGMGAATIGYQVIDKVSGAVVPFLPGAEKILQPTRHIGEVVIEQKKQIALDDHLRRLERTDEILRLAGVLVEFDGEVAS</sequence>
<dbReference type="PANTHER" id="PTHR33840:SF1">
    <property type="entry name" value="TLE1 PHOSPHOLIPASE DOMAIN-CONTAINING PROTEIN"/>
    <property type="match status" value="1"/>
</dbReference>